<comment type="similarity">
    <text evidence="1">Belongs to the formin-like family. Class-I subfamily.</text>
</comment>
<accession>A0A165Z6R1</accession>
<feature type="compositionally biased region" description="Low complexity" evidence="3">
    <location>
        <begin position="1257"/>
        <end position="1266"/>
    </location>
</feature>
<dbReference type="InterPro" id="IPR015425">
    <property type="entry name" value="FH2_Formin"/>
</dbReference>
<feature type="compositionally biased region" description="Polar residues" evidence="3">
    <location>
        <begin position="244"/>
        <end position="255"/>
    </location>
</feature>
<feature type="region of interest" description="Disordered" evidence="3">
    <location>
        <begin position="1215"/>
        <end position="1266"/>
    </location>
</feature>
<dbReference type="PANTHER" id="PTHR23213">
    <property type="entry name" value="FORMIN-RELATED"/>
    <property type="match status" value="1"/>
</dbReference>
<feature type="domain" description="FH2" evidence="5">
    <location>
        <begin position="802"/>
        <end position="1230"/>
    </location>
</feature>
<proteinExistence type="inferred from homology"/>
<dbReference type="PANTHER" id="PTHR23213:SF391">
    <property type="entry name" value="FORMIN-LIKE PROTEIN"/>
    <property type="match status" value="1"/>
</dbReference>
<evidence type="ECO:0000256" key="1">
    <source>
        <dbReference type="ARBA" id="ARBA00025793"/>
    </source>
</evidence>
<dbReference type="InterPro" id="IPR027643">
    <property type="entry name" value="Formin-like_plant"/>
</dbReference>
<dbReference type="GO" id="GO:0051015">
    <property type="term" value="F:actin filament binding"/>
    <property type="evidence" value="ECO:0007669"/>
    <property type="project" value="InterPro"/>
</dbReference>
<feature type="compositionally biased region" description="Low complexity" evidence="3">
    <location>
        <begin position="455"/>
        <end position="469"/>
    </location>
</feature>
<reference evidence="6" key="1">
    <citation type="journal article" date="2016" name="Nat. Genet.">
        <title>A high-quality carrot genome assembly provides new insights into carotenoid accumulation and asterid genome evolution.</title>
        <authorList>
            <person name="Iorizzo M."/>
            <person name="Ellison S."/>
            <person name="Senalik D."/>
            <person name="Zeng P."/>
            <person name="Satapoomin P."/>
            <person name="Huang J."/>
            <person name="Bowman M."/>
            <person name="Iovene M."/>
            <person name="Sanseverino W."/>
            <person name="Cavagnaro P."/>
            <person name="Yildiz M."/>
            <person name="Macko-Podgorni A."/>
            <person name="Moranska E."/>
            <person name="Grzebelus E."/>
            <person name="Grzebelus D."/>
            <person name="Ashrafi H."/>
            <person name="Zheng Z."/>
            <person name="Cheng S."/>
            <person name="Spooner D."/>
            <person name="Van Deynze A."/>
            <person name="Simon P."/>
        </authorList>
    </citation>
    <scope>NUCLEOTIDE SEQUENCE [LARGE SCALE GENOMIC DNA]</scope>
    <source>
        <tissue evidence="6">Leaf</tissue>
    </source>
</reference>
<organism evidence="6">
    <name type="scientific">Daucus carota subsp. sativus</name>
    <name type="common">Carrot</name>
    <dbReference type="NCBI Taxonomy" id="79200"/>
    <lineage>
        <taxon>Eukaryota</taxon>
        <taxon>Viridiplantae</taxon>
        <taxon>Streptophyta</taxon>
        <taxon>Embryophyta</taxon>
        <taxon>Tracheophyta</taxon>
        <taxon>Spermatophyta</taxon>
        <taxon>Magnoliopsida</taxon>
        <taxon>eudicotyledons</taxon>
        <taxon>Gunneridae</taxon>
        <taxon>Pentapetalae</taxon>
        <taxon>asterids</taxon>
        <taxon>campanulids</taxon>
        <taxon>Apiales</taxon>
        <taxon>Apiaceae</taxon>
        <taxon>Apioideae</taxon>
        <taxon>Scandiceae</taxon>
        <taxon>Daucinae</taxon>
        <taxon>Daucus</taxon>
        <taxon>Daucus sect. Daucus</taxon>
    </lineage>
</organism>
<dbReference type="STRING" id="79200.A0A165Z6R1"/>
<evidence type="ECO:0000256" key="3">
    <source>
        <dbReference type="SAM" id="MobiDB-lite"/>
    </source>
</evidence>
<dbReference type="EMBL" id="LNRQ01000004">
    <property type="protein sequence ID" value="KZM99676.1"/>
    <property type="molecule type" value="Genomic_DNA"/>
</dbReference>
<dbReference type="Pfam" id="PF02181">
    <property type="entry name" value="FH2"/>
    <property type="match status" value="1"/>
</dbReference>
<dbReference type="PROSITE" id="PS51444">
    <property type="entry name" value="FH2"/>
    <property type="match status" value="1"/>
</dbReference>
<dbReference type="AlphaFoldDB" id="A0A165Z6R1"/>
<dbReference type="SUPFAM" id="SSF101447">
    <property type="entry name" value="Formin homology 2 domain (FH2 domain)"/>
    <property type="match status" value="1"/>
</dbReference>
<feature type="compositionally biased region" description="Low complexity" evidence="3">
    <location>
        <begin position="559"/>
        <end position="569"/>
    </location>
</feature>
<protein>
    <recommendedName>
        <fullName evidence="2">Formin-like protein</fullName>
    </recommendedName>
</protein>
<evidence type="ECO:0000256" key="2">
    <source>
        <dbReference type="RuleBase" id="RU361260"/>
    </source>
</evidence>
<dbReference type="Gene3D" id="1.20.58.2220">
    <property type="entry name" value="Formin, FH2 domain"/>
    <property type="match status" value="1"/>
</dbReference>
<feature type="region of interest" description="Disordered" evidence="3">
    <location>
        <begin position="153"/>
        <end position="255"/>
    </location>
</feature>
<feature type="chain" id="PRO_5007869819" description="Formin-like protein" evidence="4">
    <location>
        <begin position="23"/>
        <end position="1266"/>
    </location>
</feature>
<evidence type="ECO:0000313" key="6">
    <source>
        <dbReference type="EMBL" id="KZM99676.1"/>
    </source>
</evidence>
<feature type="compositionally biased region" description="Polar residues" evidence="3">
    <location>
        <begin position="393"/>
        <end position="406"/>
    </location>
</feature>
<gene>
    <name evidence="6" type="ORF">DCAR_012962</name>
</gene>
<sequence>MRGGSFLLFVTFLCSLIAETHEANRKFAERVLESGLSSKIEDIDEDTAEQVWIHCKKELLEIMKVYDYTDFYIPPSASKDQDVVESDLGILKKRILYKAIIDLPSHRKQSLLNCLDKELIRSQSSSRNSALSDWHKLFFEWSTVRRRYLERKVNPPQPHQHHKHKHKDTRKKPTTATRRAGVLNPLESSSSRTTSNVPSIPENTRTSLNVKPDRISSSRTASNALDIPDSSLTTPNVKFEKSSPTDTSEAITSPEVSKDLANAKVPGAAASLFDTSAIKQIEKASDQSKTKEAISPEPLEKKNEDSPSPSPIEKNKSPAPLSQERSISPAPSPTEKNKSSAPSPSKAPAPSSSEQNKSPTPSPLENNKSPAPSPSEKSKSPAPSPSEKNKSATPSPSENSKSPTPSDKSRSPTPSPSEQSQSSTLSPSEKSKSPAPSPSEKNKSPTPSPSEKNKSTAPSPSKSPTSSPPKQKRSSAPSPSEKNKSTAPSPSKSPTSSPPKQSRSSAPSPSEKNKSPAPSPSEKNESLAPSQSIKRKSHAPSPSEKNKSPAPSQSENRKSPAPSGKNKSPSPSPSEKKSKSPTSSQSHNKKSPSEKSKSPTSSPTKKKSKSPSPSSSKKSESPTEKGEFPGISPAEPQPKGTSKLSKNNKASVVVGCYAAGAIVVAFCLLCCVRSAKKKKYGQSDDQHFSYLSTGSLQTPNGVATGSNSSTGSGITGARGQSSGASGDGSLPLPPGRAAPSAPKPAAAASPPPPPSAPAPPPPPAPAPPEPPKPKAPPPPKAAPPQPPKPSPLGPNSMRHSSAEGSGDQKAKMKPFHWDKVAASDQTMVWHDLKAGSFQFNEEMMENLFGYKAAEQQKNKKGQAAFEAPKYIQIIDPRKAQNLAILLKALNVTTDEVCEAVLDGNELPSELIQTLLKMPPTSEEELKLRLYDGDLSQLGPAERFLKTMVDIPLAFKRLESLSFMYSVEEEISTVKESFASIEVACNEIKNSRLFLKLLEAVLKTGNRMNDGTYRGGAQAFKLDTLLKLSDVKGTDGKTTLLHFVVLEIIRTEGIRAARKEKDSSSLTSVKTEDMLEKSNEETAGYVRKLGIEIVSNLRNELENVQKAAHIDSDVLKSTVLKLGHSLQKSKDFLNNEMNDAEQEGKFREKLESFVHKAEDDIVWLLEEEKKMSSLIQSTVDYFHGHAGKDEGLHLFAVVRDFLGMVEKVVNEVERKAQTAKKMPARAPPAAQESRKPDNQQKLQQRLFPAIQEQRRNDSSSSSSDDES</sequence>
<keyword evidence="4" id="KW-0732">Signal</keyword>
<dbReference type="InterPro" id="IPR042201">
    <property type="entry name" value="FH2_Formin_sf"/>
</dbReference>
<feature type="compositionally biased region" description="Basic and acidic residues" evidence="3">
    <location>
        <begin position="617"/>
        <end position="627"/>
    </location>
</feature>
<feature type="compositionally biased region" description="Low complexity" evidence="3">
    <location>
        <begin position="416"/>
        <end position="428"/>
    </location>
</feature>
<evidence type="ECO:0000256" key="4">
    <source>
        <dbReference type="SAM" id="SignalP"/>
    </source>
</evidence>
<feature type="region of interest" description="Disordered" evidence="3">
    <location>
        <begin position="282"/>
        <end position="646"/>
    </location>
</feature>
<comment type="caution">
    <text evidence="6">The sequence shown here is derived from an EMBL/GenBank/DDBJ whole genome shotgun (WGS) entry which is preliminary data.</text>
</comment>
<feature type="compositionally biased region" description="Low complexity" evidence="3">
    <location>
        <begin position="737"/>
        <end position="748"/>
    </location>
</feature>
<dbReference type="OMA" id="PAMAIMK"/>
<feature type="signal peptide" evidence="4">
    <location>
        <begin position="1"/>
        <end position="22"/>
    </location>
</feature>
<feature type="compositionally biased region" description="Basic residues" evidence="3">
    <location>
        <begin position="159"/>
        <end position="173"/>
    </location>
</feature>
<dbReference type="Gramene" id="KZM99676">
    <property type="protein sequence ID" value="KZM99676"/>
    <property type="gene ID" value="DCAR_012962"/>
</dbReference>
<feature type="compositionally biased region" description="Low complexity" evidence="3">
    <location>
        <begin position="339"/>
        <end position="353"/>
    </location>
</feature>
<feature type="compositionally biased region" description="Low complexity" evidence="3">
    <location>
        <begin position="485"/>
        <end position="510"/>
    </location>
</feature>
<name>A0A165Z6R1_DAUCS</name>
<dbReference type="SMART" id="SM00498">
    <property type="entry name" value="FH2"/>
    <property type="match status" value="1"/>
</dbReference>
<feature type="compositionally biased region" description="Polar residues" evidence="3">
    <location>
        <begin position="196"/>
        <end position="210"/>
    </location>
</feature>
<feature type="compositionally biased region" description="Basic and acidic residues" evidence="3">
    <location>
        <begin position="282"/>
        <end position="305"/>
    </location>
</feature>
<feature type="compositionally biased region" description="Pro residues" evidence="3">
    <location>
        <begin position="749"/>
        <end position="792"/>
    </location>
</feature>
<feature type="region of interest" description="Disordered" evidence="3">
    <location>
        <begin position="694"/>
        <end position="811"/>
    </location>
</feature>
<evidence type="ECO:0000259" key="5">
    <source>
        <dbReference type="PROSITE" id="PS51444"/>
    </source>
</evidence>
<dbReference type="GO" id="GO:0045010">
    <property type="term" value="P:actin nucleation"/>
    <property type="evidence" value="ECO:0007669"/>
    <property type="project" value="InterPro"/>
</dbReference>
<feature type="compositionally biased region" description="Polar residues" evidence="3">
    <location>
        <begin position="694"/>
        <end position="703"/>
    </location>
</feature>